<dbReference type="InterPro" id="IPR050477">
    <property type="entry name" value="GrpII_AminoAcid_Decarb"/>
</dbReference>
<protein>
    <submittedName>
        <fullName evidence="5">Pyridoxal-dependent decarboxylase conserved domain protein</fullName>
    </submittedName>
</protein>
<dbReference type="SUPFAM" id="SSF53383">
    <property type="entry name" value="PLP-dependent transferases"/>
    <property type="match status" value="1"/>
</dbReference>
<dbReference type="Gene3D" id="3.40.640.10">
    <property type="entry name" value="Type I PLP-dependent aspartate aminotransferase-like (Major domain)"/>
    <property type="match status" value="1"/>
</dbReference>
<dbReference type="InterPro" id="IPR021115">
    <property type="entry name" value="Pyridoxal-P_BS"/>
</dbReference>
<dbReference type="PROSITE" id="PS00392">
    <property type="entry name" value="DDC_GAD_HDC_YDC"/>
    <property type="match status" value="1"/>
</dbReference>
<dbReference type="GO" id="GO:0005783">
    <property type="term" value="C:endoplasmic reticulum"/>
    <property type="evidence" value="ECO:0007669"/>
    <property type="project" value="TreeGrafter"/>
</dbReference>
<dbReference type="GO" id="GO:0030170">
    <property type="term" value="F:pyridoxal phosphate binding"/>
    <property type="evidence" value="ECO:0007669"/>
    <property type="project" value="InterPro"/>
</dbReference>
<gene>
    <name evidence="5" type="ORF">B1B_02351</name>
</gene>
<accession>T1BQC5</accession>
<dbReference type="PANTHER" id="PTHR42735:SF6">
    <property type="entry name" value="SPHINGOSINE-1-PHOSPHATE LYASE 1"/>
    <property type="match status" value="1"/>
</dbReference>
<keyword evidence="2" id="KW-0663">Pyridoxal phosphate</keyword>
<dbReference type="InterPro" id="IPR015424">
    <property type="entry name" value="PyrdxlP-dep_Trfase"/>
</dbReference>
<dbReference type="InterPro" id="IPR002129">
    <property type="entry name" value="PyrdxlP-dep_de-COase"/>
</dbReference>
<organism evidence="5">
    <name type="scientific">mine drainage metagenome</name>
    <dbReference type="NCBI Taxonomy" id="410659"/>
    <lineage>
        <taxon>unclassified sequences</taxon>
        <taxon>metagenomes</taxon>
        <taxon>ecological metagenomes</taxon>
    </lineage>
</organism>
<dbReference type="GO" id="GO:0008117">
    <property type="term" value="F:sphinganine-1-phosphate aldolase activity"/>
    <property type="evidence" value="ECO:0007669"/>
    <property type="project" value="TreeGrafter"/>
</dbReference>
<dbReference type="InterPro" id="IPR015421">
    <property type="entry name" value="PyrdxlP-dep_Trfase_major"/>
</dbReference>
<sequence>MGVQSREGCVVSMRSDPDGRESWRWAEEGRILEEALAELAGLFAREPAHQPDWDAERVRSVLSRLALRLADNYPYFHPLYAGQMLKPPHPVARLAWALALTLNPNNHALDGGRATSQLEKECIARLGGLFGWETVLGHLTGGGTLANLEALWAGRELHPDRPAIVASTDAHYTHARMARLLGVPFIPVPVGADGAMNLDALDRVLDRTAVGTVVATVGTTGWGAIDPVDGLVARRDRYPFRLHADAAYGGYFTLIRERLSRTARLRLEAVCACDSLAIDPHKHGLQPYGCGAILFRDPAVGSVYRHDSPYTYFTSSELHLGEISLECSRPGAAAAALWATLELFPLVPDGPFAGQLWNSCRAARSLAGHLRAHPAWVILEEPELDILVFSIRSPRASALSRLNRAIFDRAAGGGLHLALLTIPTGRARPALPDLDPDVDVVTVLRTCLMKPEHLEWCVQIFGHLEQARLATARPA</sequence>
<evidence type="ECO:0000256" key="2">
    <source>
        <dbReference type="ARBA" id="ARBA00022898"/>
    </source>
</evidence>
<evidence type="ECO:0000256" key="4">
    <source>
        <dbReference type="ARBA" id="ARBA00038302"/>
    </source>
</evidence>
<reference evidence="5" key="2">
    <citation type="journal article" date="2014" name="ISME J.">
        <title>Microbial stratification in low pH oxic and suboxic macroscopic growths along an acid mine drainage.</title>
        <authorList>
            <person name="Mendez-Garcia C."/>
            <person name="Mesa V."/>
            <person name="Sprenger R.R."/>
            <person name="Richter M."/>
            <person name="Diez M.S."/>
            <person name="Solano J."/>
            <person name="Bargiela R."/>
            <person name="Golyshina O.V."/>
            <person name="Manteca A."/>
            <person name="Ramos J.L."/>
            <person name="Gallego J.R."/>
            <person name="Llorente I."/>
            <person name="Martins Dos Santos V.A."/>
            <person name="Jensen O.N."/>
            <person name="Pelaez A.I."/>
            <person name="Sanchez J."/>
            <person name="Ferrer M."/>
        </authorList>
    </citation>
    <scope>NUCLEOTIDE SEQUENCE</scope>
</reference>
<dbReference type="Gene3D" id="3.90.1150.10">
    <property type="entry name" value="Aspartate Aminotransferase, domain 1"/>
    <property type="match status" value="1"/>
</dbReference>
<evidence type="ECO:0000256" key="3">
    <source>
        <dbReference type="ARBA" id="ARBA00023239"/>
    </source>
</evidence>
<dbReference type="GO" id="GO:0016831">
    <property type="term" value="F:carboxy-lyase activity"/>
    <property type="evidence" value="ECO:0007669"/>
    <property type="project" value="InterPro"/>
</dbReference>
<name>T1BQC5_9ZZZZ</name>
<dbReference type="InterPro" id="IPR015422">
    <property type="entry name" value="PyrdxlP-dep_Trfase_small"/>
</dbReference>
<reference evidence="5" key="1">
    <citation type="submission" date="2013-08" db="EMBL/GenBank/DDBJ databases">
        <authorList>
            <person name="Mendez C."/>
            <person name="Richter M."/>
            <person name="Ferrer M."/>
            <person name="Sanchez J."/>
        </authorList>
    </citation>
    <scope>NUCLEOTIDE SEQUENCE</scope>
</reference>
<dbReference type="GO" id="GO:0019752">
    <property type="term" value="P:carboxylic acid metabolic process"/>
    <property type="evidence" value="ECO:0007669"/>
    <property type="project" value="InterPro"/>
</dbReference>
<evidence type="ECO:0000256" key="1">
    <source>
        <dbReference type="ARBA" id="ARBA00001933"/>
    </source>
</evidence>
<dbReference type="Pfam" id="PF00282">
    <property type="entry name" value="Pyridoxal_deC"/>
    <property type="match status" value="1"/>
</dbReference>
<comment type="cofactor">
    <cofactor evidence="1">
        <name>pyridoxal 5'-phosphate</name>
        <dbReference type="ChEBI" id="CHEBI:597326"/>
    </cofactor>
</comment>
<comment type="caution">
    <text evidence="5">The sequence shown here is derived from an EMBL/GenBank/DDBJ whole genome shotgun (WGS) entry which is preliminary data.</text>
</comment>
<dbReference type="GO" id="GO:0030149">
    <property type="term" value="P:sphingolipid catabolic process"/>
    <property type="evidence" value="ECO:0007669"/>
    <property type="project" value="TreeGrafter"/>
</dbReference>
<dbReference type="EMBL" id="AUZY01001388">
    <property type="protein sequence ID" value="EQD75026.1"/>
    <property type="molecule type" value="Genomic_DNA"/>
</dbReference>
<dbReference type="AlphaFoldDB" id="T1BQC5"/>
<evidence type="ECO:0000313" key="5">
    <source>
        <dbReference type="EMBL" id="EQD75026.1"/>
    </source>
</evidence>
<proteinExistence type="inferred from homology"/>
<dbReference type="PANTHER" id="PTHR42735">
    <property type="match status" value="1"/>
</dbReference>
<comment type="similarity">
    <text evidence="4">Belongs to the group II decarboxylase family. Sphingosine-1-phosphate lyase subfamily.</text>
</comment>
<keyword evidence="3" id="KW-0456">Lyase</keyword>
<dbReference type="GO" id="GO:0016020">
    <property type="term" value="C:membrane"/>
    <property type="evidence" value="ECO:0007669"/>
    <property type="project" value="GOC"/>
</dbReference>